<protein>
    <submittedName>
        <fullName evidence="1">Glycoside hydrolase family 125 protein</fullName>
    </submittedName>
</protein>
<evidence type="ECO:0000313" key="2">
    <source>
        <dbReference type="Proteomes" id="UP001280897"/>
    </source>
</evidence>
<gene>
    <name evidence="1" type="ORF">R0G89_09290</name>
</gene>
<dbReference type="PANTHER" id="PTHR31047:SF0">
    <property type="entry name" value="MEIOTICALLY UP-REGULATED GENE 157 PROTEIN"/>
    <property type="match status" value="1"/>
</dbReference>
<evidence type="ECO:0000313" key="1">
    <source>
        <dbReference type="EMBL" id="MDV2621924.1"/>
    </source>
</evidence>
<dbReference type="GO" id="GO:0016787">
    <property type="term" value="F:hydrolase activity"/>
    <property type="evidence" value="ECO:0007669"/>
    <property type="project" value="UniProtKB-KW"/>
</dbReference>
<dbReference type="GO" id="GO:0005975">
    <property type="term" value="P:carbohydrate metabolic process"/>
    <property type="evidence" value="ECO:0007669"/>
    <property type="project" value="InterPro"/>
</dbReference>
<sequence>MEEHMFIDQTKLIKQVRNYAEKISLTNAKTTAMFKNAIIDTISNTVEVQDDRVFIATGDIPAMWLRDSTFQVLPYLSISEDIPDLKGLIHGVINQQLDYVNHDPYANAFNKTASGAHFNPDHSNVRISDLVWERKFEIDSLCAPLLLAVRLYEDTGYAQHFTDYFWQTVDLIIDTFIKEQHHEHSEYFFERDVGPASDTLSNAGRGTKIGYTGMVWSGFRPSDDACKYGYFVPGNMMIVTVIEHLLKIMKEQRIDDAALSTKMNRLANEVRNGIERYGVVELPDGARMFAYEVDGLGNYNLMDDANVPSLLAIPFIGYTNERDAVYVNTRKFILSSNNPYYYQGTILSGIGSPHTPQNYVWPIALAMEGLTTSDLNLITAKLNVISQTDANTNQCHEGIDVNNPDKYTREWFSWANMTFCQLAFHYLKVKGELF</sequence>
<dbReference type="InterPro" id="IPR012341">
    <property type="entry name" value="6hp_glycosidase-like_sf"/>
</dbReference>
<organism evidence="1 2">
    <name type="scientific">Pediococcus acidilactici</name>
    <dbReference type="NCBI Taxonomy" id="1254"/>
    <lineage>
        <taxon>Bacteria</taxon>
        <taxon>Bacillati</taxon>
        <taxon>Bacillota</taxon>
        <taxon>Bacilli</taxon>
        <taxon>Lactobacillales</taxon>
        <taxon>Lactobacillaceae</taxon>
        <taxon>Pediococcus</taxon>
        <taxon>Pediococcus acidilactici group</taxon>
    </lineage>
</organism>
<dbReference type="Gene3D" id="1.50.10.10">
    <property type="match status" value="1"/>
</dbReference>
<dbReference type="PANTHER" id="PTHR31047">
    <property type="entry name" value="MEIOTICALLY UP-REGULATED GENE 157 PROTEIN"/>
    <property type="match status" value="1"/>
</dbReference>
<dbReference type="Proteomes" id="UP001280897">
    <property type="component" value="Unassembled WGS sequence"/>
</dbReference>
<dbReference type="InterPro" id="IPR008313">
    <property type="entry name" value="GH125"/>
</dbReference>
<dbReference type="InterPro" id="IPR008928">
    <property type="entry name" value="6-hairpin_glycosidase_sf"/>
</dbReference>
<keyword evidence="1" id="KW-0378">Hydrolase</keyword>
<dbReference type="Pfam" id="PF06824">
    <property type="entry name" value="Glyco_hydro_125"/>
    <property type="match status" value="1"/>
</dbReference>
<reference evidence="1" key="2">
    <citation type="submission" date="2023-10" db="EMBL/GenBank/DDBJ databases">
        <authorList>
            <person name="Khurajog B."/>
        </authorList>
    </citation>
    <scope>NUCLEOTIDE SEQUENCE</scope>
    <source>
        <strain evidence="1">BF9</strain>
    </source>
</reference>
<dbReference type="AlphaFoldDB" id="A0AAW8YIL4"/>
<dbReference type="SUPFAM" id="SSF48208">
    <property type="entry name" value="Six-hairpin glycosidases"/>
    <property type="match status" value="1"/>
</dbReference>
<name>A0AAW8YIL4_PEDAC</name>
<proteinExistence type="predicted"/>
<dbReference type="EMBL" id="JAWJAV010000006">
    <property type="protein sequence ID" value="MDV2621924.1"/>
    <property type="molecule type" value="Genomic_DNA"/>
</dbReference>
<dbReference type="RefSeq" id="WP_317072451.1">
    <property type="nucleotide sequence ID" value="NZ_JAWJAV010000006.1"/>
</dbReference>
<dbReference type="PIRSF" id="PIRSF028846">
    <property type="entry name" value="UCP028846"/>
    <property type="match status" value="1"/>
</dbReference>
<reference evidence="1" key="1">
    <citation type="journal article" date="2023" name="PeerJ">
        <title>Selection and evaluation of lactic acid bacteria from chicken feces in Thailand as potential probiotics.</title>
        <authorList>
            <person name="Khurajog B."/>
            <person name="Disastra Y."/>
            <person name="Lawwyne L.D."/>
            <person name="Sirichokchatchawan W."/>
            <person name="Niyomtham W."/>
            <person name="Yindee J."/>
            <person name="Hampson D.J."/>
            <person name="Prapasarakul N."/>
        </authorList>
    </citation>
    <scope>NUCLEOTIDE SEQUENCE</scope>
    <source>
        <strain evidence="1">BF9</strain>
    </source>
</reference>
<dbReference type="SMART" id="SM01149">
    <property type="entry name" value="DUF1237"/>
    <property type="match status" value="1"/>
</dbReference>
<comment type="caution">
    <text evidence="1">The sequence shown here is derived from an EMBL/GenBank/DDBJ whole genome shotgun (WGS) entry which is preliminary data.</text>
</comment>
<accession>A0AAW8YIL4</accession>